<sequence>GAPPELCAALTGVFQEMVKHECHFTNGTEKVRYVERYIYNREQDVMFDSDVGVHVGFTPVGEKVASNWNNDPQWMEYQRTSVDWYCRHNYQLDAPFSAERRVPPSPSPSIPVH</sequence>
<evidence type="ECO:0000256" key="4">
    <source>
        <dbReference type="ARBA" id="ARBA00022989"/>
    </source>
</evidence>
<reference evidence="11 12" key="1">
    <citation type="submission" date="2019-09" db="EMBL/GenBank/DDBJ databases">
        <title>Bird 10,000 Genomes (B10K) Project - Family phase.</title>
        <authorList>
            <person name="Zhang G."/>
        </authorList>
    </citation>
    <scope>NUCLEOTIDE SEQUENCE [LARGE SCALE GENOMIC DNA]</scope>
    <source>
        <strain evidence="11">B10K-DU-001-19</strain>
        <tissue evidence="11">Muscle</tissue>
    </source>
</reference>
<dbReference type="PANTHER" id="PTHR19944:SF99">
    <property type="entry name" value="HLA CLASS II HISTOCOMPATIBILITY ANTIGEN, DRB1 BETA CHAIN"/>
    <property type="match status" value="1"/>
</dbReference>
<keyword evidence="2" id="KW-0812">Transmembrane</keyword>
<dbReference type="InterPro" id="IPR011162">
    <property type="entry name" value="MHC_I/II-like_Ag-recog"/>
</dbReference>
<evidence type="ECO:0000256" key="2">
    <source>
        <dbReference type="ARBA" id="ARBA00022692"/>
    </source>
</evidence>
<gene>
    <name evidence="11" type="primary">Hb2d</name>
    <name evidence="11" type="ORF">LOXLEU_R02797</name>
</gene>
<keyword evidence="7" id="KW-1015">Disulfide bond</keyword>
<feature type="non-terminal residue" evidence="11">
    <location>
        <position position="1"/>
    </location>
</feature>
<comment type="caution">
    <text evidence="11">The sequence shown here is derived from an EMBL/GenBank/DDBJ whole genome shotgun (WGS) entry which is preliminary data.</text>
</comment>
<feature type="non-terminal residue" evidence="11">
    <location>
        <position position="113"/>
    </location>
</feature>
<keyword evidence="9" id="KW-0491">MHC II</keyword>
<evidence type="ECO:0000313" key="11">
    <source>
        <dbReference type="EMBL" id="NXH04946.1"/>
    </source>
</evidence>
<dbReference type="AlphaFoldDB" id="A0A7K9GUS6"/>
<keyword evidence="8" id="KW-0325">Glycoprotein</keyword>
<keyword evidence="4" id="KW-1133">Transmembrane helix</keyword>
<dbReference type="FunFam" id="3.10.320.10:FF:000001">
    <property type="entry name" value="HLA class II histocompatibility antigen, DRB1-1 beta chain"/>
    <property type="match status" value="1"/>
</dbReference>
<organism evidence="11 12">
    <name type="scientific">Loxia leucoptera</name>
    <name type="common">White-winged crossbill</name>
    <dbReference type="NCBI Taxonomy" id="96539"/>
    <lineage>
        <taxon>Eukaryota</taxon>
        <taxon>Metazoa</taxon>
        <taxon>Chordata</taxon>
        <taxon>Craniata</taxon>
        <taxon>Vertebrata</taxon>
        <taxon>Euteleostomi</taxon>
        <taxon>Archelosauria</taxon>
        <taxon>Archosauria</taxon>
        <taxon>Dinosauria</taxon>
        <taxon>Saurischia</taxon>
        <taxon>Theropoda</taxon>
        <taxon>Coelurosauria</taxon>
        <taxon>Aves</taxon>
        <taxon>Neognathae</taxon>
        <taxon>Neoaves</taxon>
        <taxon>Telluraves</taxon>
        <taxon>Australaves</taxon>
        <taxon>Passeriformes</taxon>
        <taxon>Passeroidea</taxon>
        <taxon>Fringillidae</taxon>
        <taxon>Carduelinae</taxon>
        <taxon>Loxia</taxon>
    </lineage>
</organism>
<protein>
    <submittedName>
        <fullName evidence="11">HB2D protein</fullName>
    </submittedName>
</protein>
<keyword evidence="3" id="KW-0391">Immunity</keyword>
<proteinExistence type="predicted"/>
<dbReference type="Pfam" id="PF00969">
    <property type="entry name" value="MHC_II_beta"/>
    <property type="match status" value="1"/>
</dbReference>
<dbReference type="InterPro" id="IPR050160">
    <property type="entry name" value="MHC/Immunoglobulin"/>
</dbReference>
<dbReference type="Gene3D" id="3.10.320.10">
    <property type="entry name" value="Class II Histocompatibility Antigen, M Beta Chain, Chain B, domain 1"/>
    <property type="match status" value="1"/>
</dbReference>
<evidence type="ECO:0000256" key="9">
    <source>
        <dbReference type="ARBA" id="ARBA00023182"/>
    </source>
</evidence>
<dbReference type="EMBL" id="VWZM01012213">
    <property type="protein sequence ID" value="NXH04946.1"/>
    <property type="molecule type" value="Genomic_DNA"/>
</dbReference>
<dbReference type="GO" id="GO:0002250">
    <property type="term" value="P:adaptive immune response"/>
    <property type="evidence" value="ECO:0007669"/>
    <property type="project" value="UniProtKB-KW"/>
</dbReference>
<accession>A0A7K9GUS6</accession>
<dbReference type="SMART" id="SM00921">
    <property type="entry name" value="MHC_II_beta"/>
    <property type="match status" value="1"/>
</dbReference>
<feature type="domain" description="MHC class II beta chain N-terminal" evidence="10">
    <location>
        <begin position="20"/>
        <end position="94"/>
    </location>
</feature>
<dbReference type="GO" id="GO:0042613">
    <property type="term" value="C:MHC class II protein complex"/>
    <property type="evidence" value="ECO:0007669"/>
    <property type="project" value="UniProtKB-KW"/>
</dbReference>
<dbReference type="PANTHER" id="PTHR19944">
    <property type="entry name" value="MHC CLASS II-RELATED"/>
    <property type="match status" value="1"/>
</dbReference>
<evidence type="ECO:0000313" key="12">
    <source>
        <dbReference type="Proteomes" id="UP000573793"/>
    </source>
</evidence>
<keyword evidence="12" id="KW-1185">Reference proteome</keyword>
<evidence type="ECO:0000256" key="8">
    <source>
        <dbReference type="ARBA" id="ARBA00023180"/>
    </source>
</evidence>
<name>A0A7K9GUS6_LOXLE</name>
<evidence type="ECO:0000256" key="6">
    <source>
        <dbReference type="ARBA" id="ARBA00023136"/>
    </source>
</evidence>
<dbReference type="InterPro" id="IPR000353">
    <property type="entry name" value="MHC_II_b_N"/>
</dbReference>
<evidence type="ECO:0000256" key="3">
    <source>
        <dbReference type="ARBA" id="ARBA00022859"/>
    </source>
</evidence>
<evidence type="ECO:0000256" key="1">
    <source>
        <dbReference type="ARBA" id="ARBA00004479"/>
    </source>
</evidence>
<evidence type="ECO:0000256" key="7">
    <source>
        <dbReference type="ARBA" id="ARBA00023157"/>
    </source>
</evidence>
<dbReference type="SUPFAM" id="SSF54452">
    <property type="entry name" value="MHC antigen-recognition domain"/>
    <property type="match status" value="1"/>
</dbReference>
<keyword evidence="6" id="KW-0472">Membrane</keyword>
<dbReference type="Proteomes" id="UP000573793">
    <property type="component" value="Unassembled WGS sequence"/>
</dbReference>
<dbReference type="InterPro" id="IPR014745">
    <property type="entry name" value="MHC_II_a/b_N"/>
</dbReference>
<keyword evidence="5" id="KW-1064">Adaptive immunity</keyword>
<evidence type="ECO:0000256" key="5">
    <source>
        <dbReference type="ARBA" id="ARBA00023130"/>
    </source>
</evidence>
<evidence type="ECO:0000259" key="10">
    <source>
        <dbReference type="SMART" id="SM00921"/>
    </source>
</evidence>
<comment type="subcellular location">
    <subcellularLocation>
        <location evidence="1">Membrane</location>
        <topology evidence="1">Single-pass type I membrane protein</topology>
    </subcellularLocation>
</comment>
<dbReference type="GO" id="GO:0002504">
    <property type="term" value="P:antigen processing and presentation of peptide or polysaccharide antigen via MHC class II"/>
    <property type="evidence" value="ECO:0007669"/>
    <property type="project" value="UniProtKB-KW"/>
</dbReference>